<keyword evidence="1" id="KW-0812">Transmembrane</keyword>
<sequence>ISEAYSRGRFNFGLLLSISTTIGDFPLGLGRPAVQKFSSSVQISEENLHYIFSTALFLGSVFDSMTIAGAIAGCCFLFFLFYLLLYSLAEVLLWILVPPHTFLRTGY</sequence>
<feature type="non-terminal residue" evidence="2">
    <location>
        <position position="1"/>
    </location>
</feature>
<evidence type="ECO:0000256" key="1">
    <source>
        <dbReference type="SAM" id="Phobius"/>
    </source>
</evidence>
<protein>
    <submittedName>
        <fullName evidence="2">Uncharacterized protein</fullName>
    </submittedName>
</protein>
<feature type="transmembrane region" description="Helical" evidence="1">
    <location>
        <begin position="12"/>
        <end position="29"/>
    </location>
</feature>
<evidence type="ECO:0000313" key="3">
    <source>
        <dbReference type="Proteomes" id="UP000321570"/>
    </source>
</evidence>
<feature type="transmembrane region" description="Helical" evidence="1">
    <location>
        <begin position="75"/>
        <end position="97"/>
    </location>
</feature>
<evidence type="ECO:0000313" key="2">
    <source>
        <dbReference type="EMBL" id="VUZ55054.1"/>
    </source>
</evidence>
<feature type="transmembrane region" description="Helical" evidence="1">
    <location>
        <begin position="49"/>
        <end position="68"/>
    </location>
</feature>
<organism evidence="2 3">
    <name type="scientific">Hymenolepis diminuta</name>
    <name type="common">Rat tapeworm</name>
    <dbReference type="NCBI Taxonomy" id="6216"/>
    <lineage>
        <taxon>Eukaryota</taxon>
        <taxon>Metazoa</taxon>
        <taxon>Spiralia</taxon>
        <taxon>Lophotrochozoa</taxon>
        <taxon>Platyhelminthes</taxon>
        <taxon>Cestoda</taxon>
        <taxon>Eucestoda</taxon>
        <taxon>Cyclophyllidea</taxon>
        <taxon>Hymenolepididae</taxon>
        <taxon>Hymenolepis</taxon>
    </lineage>
</organism>
<gene>
    <name evidence="2" type="ORF">WMSIL1_LOCUS13004</name>
</gene>
<dbReference type="EMBL" id="CABIJS010000677">
    <property type="protein sequence ID" value="VUZ55054.1"/>
    <property type="molecule type" value="Genomic_DNA"/>
</dbReference>
<keyword evidence="1" id="KW-1133">Transmembrane helix</keyword>
<accession>A0A564Z8E5</accession>
<keyword evidence="3" id="KW-1185">Reference proteome</keyword>
<keyword evidence="1" id="KW-0472">Membrane</keyword>
<proteinExistence type="predicted"/>
<dbReference type="Proteomes" id="UP000321570">
    <property type="component" value="Unassembled WGS sequence"/>
</dbReference>
<reference evidence="2 3" key="1">
    <citation type="submission" date="2019-07" db="EMBL/GenBank/DDBJ databases">
        <authorList>
            <person name="Jastrzebski P J."/>
            <person name="Paukszto L."/>
            <person name="Jastrzebski P J."/>
        </authorList>
    </citation>
    <scope>NUCLEOTIDE SEQUENCE [LARGE SCALE GENOMIC DNA]</scope>
    <source>
        <strain evidence="2 3">WMS-il1</strain>
    </source>
</reference>
<dbReference type="AlphaFoldDB" id="A0A564Z8E5"/>
<name>A0A564Z8E5_HYMDI</name>